<dbReference type="RefSeq" id="WP_084662362.1">
    <property type="nucleotide sequence ID" value="NZ_FWWY01000002.1"/>
</dbReference>
<dbReference type="EMBL" id="FWWY01000002">
    <property type="protein sequence ID" value="SMC08251.1"/>
    <property type="molecule type" value="Genomic_DNA"/>
</dbReference>
<accession>A0A1W1WPL9</accession>
<organism evidence="1 2">
    <name type="scientific">Sulfobacillus thermosulfidooxidans (strain DSM 9293 / VKM B-1269 / AT-1)</name>
    <dbReference type="NCBI Taxonomy" id="929705"/>
    <lineage>
        <taxon>Bacteria</taxon>
        <taxon>Bacillati</taxon>
        <taxon>Bacillota</taxon>
        <taxon>Clostridia</taxon>
        <taxon>Eubacteriales</taxon>
        <taxon>Clostridiales Family XVII. Incertae Sedis</taxon>
        <taxon>Sulfobacillus</taxon>
    </lineage>
</organism>
<sequence length="107" mass="12768">MHFPQLAVSQHLQAWPQPPSPAIGWGLTHRLSRRLWSATHIDWIPVLWSERRAWQYWGQWEYTALFLDRRLDRIWTQFPELHVMGGPGHERVLHEAWAIEYVLGCGF</sequence>
<protein>
    <submittedName>
        <fullName evidence="1">Uncharacterized protein</fullName>
    </submittedName>
</protein>
<name>A0A1W1WPL9_SULTA</name>
<keyword evidence="2" id="KW-1185">Reference proteome</keyword>
<dbReference type="Proteomes" id="UP000192660">
    <property type="component" value="Unassembled WGS sequence"/>
</dbReference>
<dbReference type="AlphaFoldDB" id="A0A1W1WPL9"/>
<reference evidence="2" key="1">
    <citation type="submission" date="2017-04" db="EMBL/GenBank/DDBJ databases">
        <authorList>
            <person name="Varghese N."/>
            <person name="Submissions S."/>
        </authorList>
    </citation>
    <scope>NUCLEOTIDE SEQUENCE [LARGE SCALE GENOMIC DNA]</scope>
    <source>
        <strain evidence="2">DSM 9293</strain>
    </source>
</reference>
<gene>
    <name evidence="1" type="ORF">SAMN00768000_3798</name>
</gene>
<evidence type="ECO:0000313" key="1">
    <source>
        <dbReference type="EMBL" id="SMC08251.1"/>
    </source>
</evidence>
<proteinExistence type="predicted"/>
<evidence type="ECO:0000313" key="2">
    <source>
        <dbReference type="Proteomes" id="UP000192660"/>
    </source>
</evidence>